<keyword evidence="1" id="KW-0732">Signal</keyword>
<feature type="chain" id="PRO_5017041668" evidence="1">
    <location>
        <begin position="40"/>
        <end position="134"/>
    </location>
</feature>
<comment type="caution">
    <text evidence="2">The sequence shown here is derived from an EMBL/GenBank/DDBJ whole genome shotgun (WGS) entry which is preliminary data.</text>
</comment>
<evidence type="ECO:0000256" key="1">
    <source>
        <dbReference type="SAM" id="SignalP"/>
    </source>
</evidence>
<sequence>MPSSTRPARPHLTTALRLAATALATTALALATSPTPAQAASDGWQDYYADAGRVSVNTARNQITVCDQQFDDLYIKADFVTTYTGTWTVQAPQGDCTTDRTWISKITTVTLCGGTKLFDTVRWNDCNTPLRITR</sequence>
<organism evidence="2 3">
    <name type="scientific">Spongiactinospora rosea</name>
    <dbReference type="NCBI Taxonomy" id="2248750"/>
    <lineage>
        <taxon>Bacteria</taxon>
        <taxon>Bacillati</taxon>
        <taxon>Actinomycetota</taxon>
        <taxon>Actinomycetes</taxon>
        <taxon>Streptosporangiales</taxon>
        <taxon>Streptosporangiaceae</taxon>
        <taxon>Spongiactinospora</taxon>
    </lineage>
</organism>
<feature type="signal peptide" evidence="1">
    <location>
        <begin position="1"/>
        <end position="39"/>
    </location>
</feature>
<dbReference type="Proteomes" id="UP000253303">
    <property type="component" value="Unassembled WGS sequence"/>
</dbReference>
<reference evidence="2 3" key="1">
    <citation type="submission" date="2018-06" db="EMBL/GenBank/DDBJ databases">
        <title>Sphaerisporangium craniellae sp. nov., isolated from a marine sponge in the South China Sea.</title>
        <authorList>
            <person name="Li L."/>
        </authorList>
    </citation>
    <scope>NUCLEOTIDE SEQUENCE [LARGE SCALE GENOMIC DNA]</scope>
    <source>
        <strain evidence="2 3">LHW63015</strain>
    </source>
</reference>
<proteinExistence type="predicted"/>
<dbReference type="AlphaFoldDB" id="A0A366LUJ9"/>
<dbReference type="RefSeq" id="WP_113983268.1">
    <property type="nucleotide sequence ID" value="NZ_QMEY01000012.1"/>
</dbReference>
<protein>
    <submittedName>
        <fullName evidence="2">Uncharacterized protein</fullName>
    </submittedName>
</protein>
<evidence type="ECO:0000313" key="3">
    <source>
        <dbReference type="Proteomes" id="UP000253303"/>
    </source>
</evidence>
<accession>A0A366LUJ9</accession>
<dbReference type="EMBL" id="QMEY01000012">
    <property type="protein sequence ID" value="RBQ17260.1"/>
    <property type="molecule type" value="Genomic_DNA"/>
</dbReference>
<gene>
    <name evidence="2" type="ORF">DP939_25275</name>
</gene>
<evidence type="ECO:0000313" key="2">
    <source>
        <dbReference type="EMBL" id="RBQ17260.1"/>
    </source>
</evidence>
<keyword evidence="3" id="KW-1185">Reference proteome</keyword>
<name>A0A366LUJ9_9ACTN</name>
<dbReference type="OrthoDB" id="3538007at2"/>